<dbReference type="SUPFAM" id="SSF46689">
    <property type="entry name" value="Homeodomain-like"/>
    <property type="match status" value="1"/>
</dbReference>
<keyword evidence="1 2" id="KW-0238">DNA-binding</keyword>
<name>A0A7Z0D657_9ACTN</name>
<dbReference type="Gene3D" id="1.10.357.10">
    <property type="entry name" value="Tetracycline Repressor, domain 2"/>
    <property type="match status" value="1"/>
</dbReference>
<proteinExistence type="predicted"/>
<dbReference type="PRINTS" id="PR00455">
    <property type="entry name" value="HTHTETR"/>
</dbReference>
<gene>
    <name evidence="4" type="ORF">GGQ54_000172</name>
</gene>
<dbReference type="InterPro" id="IPR009057">
    <property type="entry name" value="Homeodomain-like_sf"/>
</dbReference>
<dbReference type="InterPro" id="IPR001647">
    <property type="entry name" value="HTH_TetR"/>
</dbReference>
<reference evidence="4 5" key="1">
    <citation type="submission" date="2020-07" db="EMBL/GenBank/DDBJ databases">
        <title>Sequencing the genomes of 1000 actinobacteria strains.</title>
        <authorList>
            <person name="Klenk H.-P."/>
        </authorList>
    </citation>
    <scope>NUCLEOTIDE SEQUENCE [LARGE SCALE GENOMIC DNA]</scope>
    <source>
        <strain evidence="4 5">DSM 103164</strain>
    </source>
</reference>
<feature type="domain" description="HTH tetR-type" evidence="3">
    <location>
        <begin position="11"/>
        <end position="70"/>
    </location>
</feature>
<dbReference type="PROSITE" id="PS50977">
    <property type="entry name" value="HTH_TETR_2"/>
    <property type="match status" value="1"/>
</dbReference>
<evidence type="ECO:0000256" key="2">
    <source>
        <dbReference type="PROSITE-ProRule" id="PRU00335"/>
    </source>
</evidence>
<dbReference type="EMBL" id="JACBZS010000001">
    <property type="protein sequence ID" value="NYI69612.1"/>
    <property type="molecule type" value="Genomic_DNA"/>
</dbReference>
<dbReference type="GO" id="GO:0003700">
    <property type="term" value="F:DNA-binding transcription factor activity"/>
    <property type="evidence" value="ECO:0007669"/>
    <property type="project" value="TreeGrafter"/>
</dbReference>
<dbReference type="Proteomes" id="UP000527616">
    <property type="component" value="Unassembled WGS sequence"/>
</dbReference>
<comment type="caution">
    <text evidence="4">The sequence shown here is derived from an EMBL/GenBank/DDBJ whole genome shotgun (WGS) entry which is preliminary data.</text>
</comment>
<dbReference type="GO" id="GO:0000976">
    <property type="term" value="F:transcription cis-regulatory region binding"/>
    <property type="evidence" value="ECO:0007669"/>
    <property type="project" value="TreeGrafter"/>
</dbReference>
<protein>
    <submittedName>
        <fullName evidence="4">AcrR family transcriptional regulator</fullName>
    </submittedName>
</protein>
<dbReference type="AlphaFoldDB" id="A0A7Z0D657"/>
<evidence type="ECO:0000313" key="4">
    <source>
        <dbReference type="EMBL" id="NYI69612.1"/>
    </source>
</evidence>
<evidence type="ECO:0000256" key="1">
    <source>
        <dbReference type="ARBA" id="ARBA00023125"/>
    </source>
</evidence>
<dbReference type="PANTHER" id="PTHR30055:SF226">
    <property type="entry name" value="HTH-TYPE TRANSCRIPTIONAL REGULATOR PKSA"/>
    <property type="match status" value="1"/>
</dbReference>
<dbReference type="RefSeq" id="WP_179443661.1">
    <property type="nucleotide sequence ID" value="NZ_JACBZS010000001.1"/>
</dbReference>
<dbReference type="InterPro" id="IPR050109">
    <property type="entry name" value="HTH-type_TetR-like_transc_reg"/>
</dbReference>
<evidence type="ECO:0000313" key="5">
    <source>
        <dbReference type="Proteomes" id="UP000527616"/>
    </source>
</evidence>
<accession>A0A7Z0D657</accession>
<feature type="DNA-binding region" description="H-T-H motif" evidence="2">
    <location>
        <begin position="33"/>
        <end position="52"/>
    </location>
</feature>
<sequence>MSPRADALPQTERRDQIVDAALPLLREHGRQVTTRQIADAAGIAEGTIFRAFASKEEIIEATLARLADASVLGERILAIDPTRSLEERIGAIWQILLHRHEEVLALVFALGPPNAGKGEAADQHRRRHADYQRLVVEAAGQVLDADRRRLAVDIRSLMLLINALAMQAAHPMLRESALRDQATVVDLVLHGALAGGRS</sequence>
<keyword evidence="5" id="KW-1185">Reference proteome</keyword>
<organism evidence="4 5">
    <name type="scientific">Naumannella cuiyingiana</name>
    <dbReference type="NCBI Taxonomy" id="1347891"/>
    <lineage>
        <taxon>Bacteria</taxon>
        <taxon>Bacillati</taxon>
        <taxon>Actinomycetota</taxon>
        <taxon>Actinomycetes</taxon>
        <taxon>Propionibacteriales</taxon>
        <taxon>Propionibacteriaceae</taxon>
        <taxon>Naumannella</taxon>
    </lineage>
</organism>
<dbReference type="PANTHER" id="PTHR30055">
    <property type="entry name" value="HTH-TYPE TRANSCRIPTIONAL REGULATOR RUTR"/>
    <property type="match status" value="1"/>
</dbReference>
<evidence type="ECO:0000259" key="3">
    <source>
        <dbReference type="PROSITE" id="PS50977"/>
    </source>
</evidence>
<dbReference type="Pfam" id="PF00440">
    <property type="entry name" value="TetR_N"/>
    <property type="match status" value="1"/>
</dbReference>